<evidence type="ECO:0000313" key="10">
    <source>
        <dbReference type="Proteomes" id="UP001497516"/>
    </source>
</evidence>
<dbReference type="EMBL" id="OZ034814">
    <property type="protein sequence ID" value="CAL1361424.1"/>
    <property type="molecule type" value="Genomic_DNA"/>
</dbReference>
<evidence type="ECO:0000256" key="6">
    <source>
        <dbReference type="ARBA" id="ARBA00023180"/>
    </source>
</evidence>
<evidence type="ECO:0000313" key="9">
    <source>
        <dbReference type="EMBL" id="CAL1361424.1"/>
    </source>
</evidence>
<feature type="domain" description="FAD-binding PCMH-type" evidence="8">
    <location>
        <begin position="86"/>
        <end position="261"/>
    </location>
</feature>
<keyword evidence="10" id="KW-1185">Reference proteome</keyword>
<dbReference type="Pfam" id="PF01565">
    <property type="entry name" value="FAD_binding_4"/>
    <property type="match status" value="1"/>
</dbReference>
<dbReference type="InterPro" id="IPR016166">
    <property type="entry name" value="FAD-bd_PCMH"/>
</dbReference>
<dbReference type="InterPro" id="IPR012951">
    <property type="entry name" value="BBE"/>
</dbReference>
<protein>
    <recommendedName>
        <fullName evidence="8">FAD-binding PCMH-type domain-containing protein</fullName>
    </recommendedName>
</protein>
<sequence>MKFPTSLLSLTRFLLLLPFFSSAWIGVSVATNNQPQPQYHDLLHCLCSQEDAISNLIYTAQNSTAYASVLQFSIRNPRFSNNASSSRTKPIAIVTPTTIPQIQSTVLCSRKHGLHLRVRSGGHDFEGASYASLSSRFLLLDLVNLRNVTVDVPSKSAWAQSGAVLAEVYHSIASASRTLAFPAGLCPTVGLGGHISGGGYGTTLRKFGMAADNIRDALLVDADGRVLDRAAMGEDVFWAIRGGGGNTYGIVVSWKLKLVRVPLRLSAFTVSRTSASSDGDAEMTMLVDRYQRVADKLPDDLMILVMIGAAAARGQGNSTKQVLQAAFQVMYLGRKGKLLRVMNENFPELGLKEEDCKEMSWIESVLHFANYPSNSTYDVLLKSRTDSPISFAKLKAKSDYVGTPLPESALQGIWSRVHQVEPGAALLHLIPHGGMMSRISDSSTPYSYRAGTVYKIQYYVAWSGEQKEVEERHLGWIRKLHEFLTPFVSKNPRGAYANSRDLDLGMNDPTGETSYEQARGWGEQYFKHNFERLARVKAAIDPSNFFRNEQSVPPLSM</sequence>
<evidence type="ECO:0000259" key="8">
    <source>
        <dbReference type="PROSITE" id="PS51387"/>
    </source>
</evidence>
<evidence type="ECO:0000256" key="3">
    <source>
        <dbReference type="ARBA" id="ARBA00022630"/>
    </source>
</evidence>
<keyword evidence="4 7" id="KW-0732">Signal</keyword>
<accession>A0AAV2CZB8</accession>
<dbReference type="PROSITE" id="PS51387">
    <property type="entry name" value="FAD_PCMH"/>
    <property type="match status" value="1"/>
</dbReference>
<dbReference type="Gene3D" id="3.30.465.10">
    <property type="match status" value="1"/>
</dbReference>
<keyword evidence="5" id="KW-0274">FAD</keyword>
<dbReference type="InterPro" id="IPR006094">
    <property type="entry name" value="Oxid_FAD_bind_N"/>
</dbReference>
<feature type="chain" id="PRO_5043965507" description="FAD-binding PCMH-type domain-containing protein" evidence="7">
    <location>
        <begin position="31"/>
        <end position="557"/>
    </location>
</feature>
<feature type="signal peptide" evidence="7">
    <location>
        <begin position="1"/>
        <end position="30"/>
    </location>
</feature>
<comment type="similarity">
    <text evidence="2">Belongs to the oxygen-dependent FAD-linked oxidoreductase family.</text>
</comment>
<evidence type="ECO:0000256" key="5">
    <source>
        <dbReference type="ARBA" id="ARBA00022827"/>
    </source>
</evidence>
<gene>
    <name evidence="9" type="ORF">LTRI10_LOCUS8800</name>
</gene>
<dbReference type="SUPFAM" id="SSF56176">
    <property type="entry name" value="FAD-binding/transporter-associated domain-like"/>
    <property type="match status" value="1"/>
</dbReference>
<dbReference type="InterPro" id="IPR016167">
    <property type="entry name" value="FAD-bd_PCMH_sub1"/>
</dbReference>
<dbReference type="InterPro" id="IPR036318">
    <property type="entry name" value="FAD-bd_PCMH-like_sf"/>
</dbReference>
<evidence type="ECO:0000256" key="2">
    <source>
        <dbReference type="ARBA" id="ARBA00005466"/>
    </source>
</evidence>
<evidence type="ECO:0000256" key="4">
    <source>
        <dbReference type="ARBA" id="ARBA00022729"/>
    </source>
</evidence>
<reference evidence="9 10" key="1">
    <citation type="submission" date="2024-04" db="EMBL/GenBank/DDBJ databases">
        <authorList>
            <person name="Fracassetti M."/>
        </authorList>
    </citation>
    <scope>NUCLEOTIDE SEQUENCE [LARGE SCALE GENOMIC DNA]</scope>
</reference>
<dbReference type="PANTHER" id="PTHR32448">
    <property type="entry name" value="OS08G0158400 PROTEIN"/>
    <property type="match status" value="1"/>
</dbReference>
<dbReference type="AlphaFoldDB" id="A0AAV2CZB8"/>
<dbReference type="Proteomes" id="UP001497516">
    <property type="component" value="Chromosome 10"/>
</dbReference>
<dbReference type="Gene3D" id="3.30.43.10">
    <property type="entry name" value="Uridine Diphospho-n-acetylenolpyruvylglucosamine Reductase, domain 2"/>
    <property type="match status" value="1"/>
</dbReference>
<evidence type="ECO:0000256" key="7">
    <source>
        <dbReference type="SAM" id="SignalP"/>
    </source>
</evidence>
<keyword evidence="6" id="KW-0325">Glycoprotein</keyword>
<dbReference type="Pfam" id="PF08031">
    <property type="entry name" value="BBE"/>
    <property type="match status" value="1"/>
</dbReference>
<comment type="cofactor">
    <cofactor evidence="1">
        <name>FAD</name>
        <dbReference type="ChEBI" id="CHEBI:57692"/>
    </cofactor>
</comment>
<dbReference type="InterPro" id="IPR016169">
    <property type="entry name" value="FAD-bd_PCMH_sub2"/>
</dbReference>
<organism evidence="9 10">
    <name type="scientific">Linum trigynum</name>
    <dbReference type="NCBI Taxonomy" id="586398"/>
    <lineage>
        <taxon>Eukaryota</taxon>
        <taxon>Viridiplantae</taxon>
        <taxon>Streptophyta</taxon>
        <taxon>Embryophyta</taxon>
        <taxon>Tracheophyta</taxon>
        <taxon>Spermatophyta</taxon>
        <taxon>Magnoliopsida</taxon>
        <taxon>eudicotyledons</taxon>
        <taxon>Gunneridae</taxon>
        <taxon>Pentapetalae</taxon>
        <taxon>rosids</taxon>
        <taxon>fabids</taxon>
        <taxon>Malpighiales</taxon>
        <taxon>Linaceae</taxon>
        <taxon>Linum</taxon>
    </lineage>
</organism>
<dbReference type="Gene3D" id="3.40.462.20">
    <property type="match status" value="1"/>
</dbReference>
<dbReference type="GO" id="GO:0016491">
    <property type="term" value="F:oxidoreductase activity"/>
    <property type="evidence" value="ECO:0007669"/>
    <property type="project" value="InterPro"/>
</dbReference>
<name>A0AAV2CZB8_9ROSI</name>
<dbReference type="GO" id="GO:0071949">
    <property type="term" value="F:FAD binding"/>
    <property type="evidence" value="ECO:0007669"/>
    <property type="project" value="InterPro"/>
</dbReference>
<proteinExistence type="inferred from homology"/>
<keyword evidence="3" id="KW-0285">Flavoprotein</keyword>
<evidence type="ECO:0000256" key="1">
    <source>
        <dbReference type="ARBA" id="ARBA00001974"/>
    </source>
</evidence>